<feature type="region of interest" description="Disordered" evidence="1">
    <location>
        <begin position="35"/>
        <end position="56"/>
    </location>
</feature>
<gene>
    <name evidence="2" type="ORF">Acr_11g0007230</name>
</gene>
<evidence type="ECO:0000313" key="3">
    <source>
        <dbReference type="Proteomes" id="UP000585474"/>
    </source>
</evidence>
<protein>
    <submittedName>
        <fullName evidence="2">Uncharacterized protein</fullName>
    </submittedName>
</protein>
<comment type="caution">
    <text evidence="2">The sequence shown here is derived from an EMBL/GenBank/DDBJ whole genome shotgun (WGS) entry which is preliminary data.</text>
</comment>
<dbReference type="EMBL" id="BJWL01000011">
    <property type="protein sequence ID" value="GFY96417.1"/>
    <property type="molecule type" value="Genomic_DNA"/>
</dbReference>
<feature type="region of interest" description="Disordered" evidence="1">
    <location>
        <begin position="91"/>
        <end position="110"/>
    </location>
</feature>
<proteinExistence type="predicted"/>
<sequence>MKIEKADDPIFLNALKISKSSRYKSAVCRGIKQSFHASTGQHSQARPQADVNTDTFDEPEIRIRRNINLNFGNQMPLEIKGALRSVMEMFSGASPSANRPEDTNGRSAPS</sequence>
<evidence type="ECO:0000313" key="2">
    <source>
        <dbReference type="EMBL" id="GFY96417.1"/>
    </source>
</evidence>
<evidence type="ECO:0000256" key="1">
    <source>
        <dbReference type="SAM" id="MobiDB-lite"/>
    </source>
</evidence>
<dbReference type="OrthoDB" id="2423701at2759"/>
<name>A0A7J0FEU0_9ERIC</name>
<reference evidence="2 3" key="1">
    <citation type="submission" date="2019-07" db="EMBL/GenBank/DDBJ databases">
        <title>De Novo Assembly of kiwifruit Actinidia rufa.</title>
        <authorList>
            <person name="Sugita-Konishi S."/>
            <person name="Sato K."/>
            <person name="Mori E."/>
            <person name="Abe Y."/>
            <person name="Kisaki G."/>
            <person name="Hamano K."/>
            <person name="Suezawa K."/>
            <person name="Otani M."/>
            <person name="Fukuda T."/>
            <person name="Manabe T."/>
            <person name="Gomi K."/>
            <person name="Tabuchi M."/>
            <person name="Akimitsu K."/>
            <person name="Kataoka I."/>
        </authorList>
    </citation>
    <scope>NUCLEOTIDE SEQUENCE [LARGE SCALE GENOMIC DNA]</scope>
    <source>
        <strain evidence="3">cv. Fuchu</strain>
    </source>
</reference>
<dbReference type="Proteomes" id="UP000585474">
    <property type="component" value="Unassembled WGS sequence"/>
</dbReference>
<dbReference type="AlphaFoldDB" id="A0A7J0FEU0"/>
<accession>A0A7J0FEU0</accession>
<keyword evidence="3" id="KW-1185">Reference proteome</keyword>
<organism evidence="2 3">
    <name type="scientific">Actinidia rufa</name>
    <dbReference type="NCBI Taxonomy" id="165716"/>
    <lineage>
        <taxon>Eukaryota</taxon>
        <taxon>Viridiplantae</taxon>
        <taxon>Streptophyta</taxon>
        <taxon>Embryophyta</taxon>
        <taxon>Tracheophyta</taxon>
        <taxon>Spermatophyta</taxon>
        <taxon>Magnoliopsida</taxon>
        <taxon>eudicotyledons</taxon>
        <taxon>Gunneridae</taxon>
        <taxon>Pentapetalae</taxon>
        <taxon>asterids</taxon>
        <taxon>Ericales</taxon>
        <taxon>Actinidiaceae</taxon>
        <taxon>Actinidia</taxon>
    </lineage>
</organism>
<feature type="compositionally biased region" description="Polar residues" evidence="1">
    <location>
        <begin position="35"/>
        <end position="54"/>
    </location>
</feature>